<accession>A0ABX2ETQ9</accession>
<dbReference type="PANTHER" id="PTHR42878:SF15">
    <property type="entry name" value="BACTERIOPHYTOCHROME"/>
    <property type="match status" value="1"/>
</dbReference>
<dbReference type="SUPFAM" id="SSF52172">
    <property type="entry name" value="CheY-like"/>
    <property type="match status" value="1"/>
</dbReference>
<dbReference type="PRINTS" id="PR00344">
    <property type="entry name" value="BCTRLSENSOR"/>
</dbReference>
<dbReference type="SMART" id="SM00388">
    <property type="entry name" value="HisKA"/>
    <property type="match status" value="1"/>
</dbReference>
<dbReference type="InterPro" id="IPR005467">
    <property type="entry name" value="His_kinase_dom"/>
</dbReference>
<evidence type="ECO:0000256" key="5">
    <source>
        <dbReference type="ARBA" id="ARBA00022777"/>
    </source>
</evidence>
<reference evidence="10 11" key="1">
    <citation type="submission" date="2020-05" db="EMBL/GenBank/DDBJ databases">
        <title>Aquincola sp. isolate from soil.</title>
        <authorList>
            <person name="Han J."/>
            <person name="Kim D.-U."/>
        </authorList>
    </citation>
    <scope>NUCLEOTIDE SEQUENCE [LARGE SCALE GENOMIC DNA]</scope>
    <source>
        <strain evidence="10 11">S2</strain>
    </source>
</reference>
<evidence type="ECO:0000256" key="1">
    <source>
        <dbReference type="ARBA" id="ARBA00000085"/>
    </source>
</evidence>
<dbReference type="SMART" id="SM00387">
    <property type="entry name" value="HATPase_c"/>
    <property type="match status" value="1"/>
</dbReference>
<keyword evidence="7" id="KW-0175">Coiled coil</keyword>
<dbReference type="Pfam" id="PF00512">
    <property type="entry name" value="HisKA"/>
    <property type="match status" value="1"/>
</dbReference>
<keyword evidence="11" id="KW-1185">Reference proteome</keyword>
<dbReference type="InterPro" id="IPR036890">
    <property type="entry name" value="HATPase_C_sf"/>
</dbReference>
<sequence length="382" mass="42053">MSGQERSSWEPEAGRARLLIVDDEPIQLQALCGALEGRDFDIVGVGSAGEALAQLRRGGCDMLLTDQMMPGTDGIALTRAALELDPLLAVVLMTADGTIGSAVEAMQAGACDYVLKPFHLDTVLPVIERGLAMRRLRQENAALEQRVRRHVAELEASNRELDAFTRSASHDLRSPLNAVLGFAMLLRKHAGARLADDHLQWLGDIERSARRMNRLIDDLMRLSHLGRKALDLQPVDLAPLVQDVLDDLRRPQPDHPAQIVCDALPIIEADAALLRQVYVNLLSNALKFTRHTPRPRIEIGSEKQDGRSVFYVRDNGPGFDMAQAAQLFQAFQRLHRQDEFEGSGVGLSIVERVVQRHGGRVWADATPGAGASFYFTLGDAVR</sequence>
<evidence type="ECO:0000313" key="11">
    <source>
        <dbReference type="Proteomes" id="UP000737171"/>
    </source>
</evidence>
<dbReference type="InterPro" id="IPR003594">
    <property type="entry name" value="HATPase_dom"/>
</dbReference>
<comment type="catalytic activity">
    <reaction evidence="1">
        <text>ATP + protein L-histidine = ADP + protein N-phospho-L-histidine.</text>
        <dbReference type="EC" id="2.7.13.3"/>
    </reaction>
</comment>
<evidence type="ECO:0000256" key="3">
    <source>
        <dbReference type="ARBA" id="ARBA00022553"/>
    </source>
</evidence>
<comment type="caution">
    <text evidence="10">The sequence shown here is derived from an EMBL/GenBank/DDBJ whole genome shotgun (WGS) entry which is preliminary data.</text>
</comment>
<dbReference type="EMBL" id="JABRWJ010000015">
    <property type="protein sequence ID" value="NRF71875.1"/>
    <property type="molecule type" value="Genomic_DNA"/>
</dbReference>
<evidence type="ECO:0000256" key="7">
    <source>
        <dbReference type="SAM" id="Coils"/>
    </source>
</evidence>
<evidence type="ECO:0000256" key="2">
    <source>
        <dbReference type="ARBA" id="ARBA00012438"/>
    </source>
</evidence>
<dbReference type="InterPro" id="IPR001789">
    <property type="entry name" value="Sig_transdc_resp-reg_receiver"/>
</dbReference>
<feature type="coiled-coil region" evidence="7">
    <location>
        <begin position="133"/>
        <end position="160"/>
    </location>
</feature>
<dbReference type="InterPro" id="IPR003661">
    <property type="entry name" value="HisK_dim/P_dom"/>
</dbReference>
<dbReference type="Gene3D" id="3.30.565.10">
    <property type="entry name" value="Histidine kinase-like ATPase, C-terminal domain"/>
    <property type="match status" value="1"/>
</dbReference>
<dbReference type="Gene3D" id="3.40.50.2300">
    <property type="match status" value="1"/>
</dbReference>
<evidence type="ECO:0000256" key="4">
    <source>
        <dbReference type="ARBA" id="ARBA00022679"/>
    </source>
</evidence>
<dbReference type="Pfam" id="PF00072">
    <property type="entry name" value="Response_reg"/>
    <property type="match status" value="1"/>
</dbReference>
<feature type="modified residue" description="4-aspartylphosphate" evidence="6">
    <location>
        <position position="66"/>
    </location>
</feature>
<dbReference type="PANTHER" id="PTHR42878">
    <property type="entry name" value="TWO-COMPONENT HISTIDINE KINASE"/>
    <property type="match status" value="1"/>
</dbReference>
<keyword evidence="3 6" id="KW-0597">Phosphoprotein</keyword>
<dbReference type="Proteomes" id="UP000737171">
    <property type="component" value="Unassembled WGS sequence"/>
</dbReference>
<evidence type="ECO:0000256" key="6">
    <source>
        <dbReference type="PROSITE-ProRule" id="PRU00169"/>
    </source>
</evidence>
<evidence type="ECO:0000259" key="9">
    <source>
        <dbReference type="PROSITE" id="PS50110"/>
    </source>
</evidence>
<feature type="domain" description="Response regulatory" evidence="9">
    <location>
        <begin position="17"/>
        <end position="131"/>
    </location>
</feature>
<dbReference type="InterPro" id="IPR004358">
    <property type="entry name" value="Sig_transdc_His_kin-like_C"/>
</dbReference>
<dbReference type="SUPFAM" id="SSF55874">
    <property type="entry name" value="ATPase domain of HSP90 chaperone/DNA topoisomerase II/histidine kinase"/>
    <property type="match status" value="1"/>
</dbReference>
<dbReference type="InterPro" id="IPR011006">
    <property type="entry name" value="CheY-like_superfamily"/>
</dbReference>
<dbReference type="Pfam" id="PF02518">
    <property type="entry name" value="HATPase_c"/>
    <property type="match status" value="1"/>
</dbReference>
<protein>
    <recommendedName>
        <fullName evidence="2">histidine kinase</fullName>
        <ecNumber evidence="2">2.7.13.3</ecNumber>
    </recommendedName>
</protein>
<proteinExistence type="predicted"/>
<dbReference type="CDD" id="cd00082">
    <property type="entry name" value="HisKA"/>
    <property type="match status" value="1"/>
</dbReference>
<dbReference type="RefSeq" id="WP_173133991.1">
    <property type="nucleotide sequence ID" value="NZ_JABRWJ010000015.1"/>
</dbReference>
<dbReference type="PROSITE" id="PS50110">
    <property type="entry name" value="RESPONSE_REGULATORY"/>
    <property type="match status" value="1"/>
</dbReference>
<dbReference type="EC" id="2.7.13.3" evidence="2"/>
<evidence type="ECO:0000259" key="8">
    <source>
        <dbReference type="PROSITE" id="PS50109"/>
    </source>
</evidence>
<dbReference type="Gene3D" id="1.10.287.130">
    <property type="match status" value="1"/>
</dbReference>
<evidence type="ECO:0000313" key="10">
    <source>
        <dbReference type="EMBL" id="NRF71875.1"/>
    </source>
</evidence>
<feature type="domain" description="Histidine kinase" evidence="8">
    <location>
        <begin position="167"/>
        <end position="381"/>
    </location>
</feature>
<dbReference type="SMART" id="SM00448">
    <property type="entry name" value="REC"/>
    <property type="match status" value="1"/>
</dbReference>
<organism evidence="10 11">
    <name type="scientific">Pseudaquabacterium terrae</name>
    <dbReference type="NCBI Taxonomy" id="2732868"/>
    <lineage>
        <taxon>Bacteria</taxon>
        <taxon>Pseudomonadati</taxon>
        <taxon>Pseudomonadota</taxon>
        <taxon>Betaproteobacteria</taxon>
        <taxon>Burkholderiales</taxon>
        <taxon>Sphaerotilaceae</taxon>
        <taxon>Pseudaquabacterium</taxon>
    </lineage>
</organism>
<gene>
    <name evidence="10" type="ORF">HLB44_33300</name>
</gene>
<keyword evidence="4" id="KW-0808">Transferase</keyword>
<dbReference type="InterPro" id="IPR050351">
    <property type="entry name" value="BphY/WalK/GraS-like"/>
</dbReference>
<keyword evidence="5" id="KW-0418">Kinase</keyword>
<name>A0ABX2ETQ9_9BURK</name>
<dbReference type="PROSITE" id="PS50109">
    <property type="entry name" value="HIS_KIN"/>
    <property type="match status" value="1"/>
</dbReference>